<accession>A0A511T229</accession>
<dbReference type="RefSeq" id="WP_074948505.1">
    <property type="nucleotide sequence ID" value="NZ_BJXR01000025.1"/>
</dbReference>
<keyword evidence="3" id="KW-1185">Reference proteome</keyword>
<dbReference type="EMBL" id="BJXR01000025">
    <property type="protein sequence ID" value="GEN07692.1"/>
    <property type="molecule type" value="Genomic_DNA"/>
</dbReference>
<protein>
    <submittedName>
        <fullName evidence="1">Uncharacterized protein</fullName>
    </submittedName>
</protein>
<dbReference type="Pfam" id="PF22535">
    <property type="entry name" value="DUF7003"/>
    <property type="match status" value="1"/>
</dbReference>
<dbReference type="AlphaFoldDB" id="A0A511T229"/>
<comment type="caution">
    <text evidence="1">The sequence shown here is derived from an EMBL/GenBank/DDBJ whole genome shotgun (WGS) entry which is preliminary data.</text>
</comment>
<name>A0A511T229_MYXFU</name>
<gene>
    <name evidence="1" type="ORF">MFU01_27290</name>
    <name evidence="2" type="ORF">SAMN05443572_101292</name>
</gene>
<dbReference type="OrthoDB" id="9157032at2"/>
<evidence type="ECO:0000313" key="3">
    <source>
        <dbReference type="Proteomes" id="UP000183760"/>
    </source>
</evidence>
<evidence type="ECO:0000313" key="4">
    <source>
        <dbReference type="Proteomes" id="UP000321514"/>
    </source>
</evidence>
<evidence type="ECO:0000313" key="1">
    <source>
        <dbReference type="EMBL" id="GEN07692.1"/>
    </source>
</evidence>
<evidence type="ECO:0000313" key="2">
    <source>
        <dbReference type="EMBL" id="SES82790.1"/>
    </source>
</evidence>
<dbReference type="EMBL" id="FOIB01000001">
    <property type="protein sequence ID" value="SES82790.1"/>
    <property type="molecule type" value="Genomic_DNA"/>
</dbReference>
<proteinExistence type="predicted"/>
<reference evidence="1 4" key="2">
    <citation type="submission" date="2019-07" db="EMBL/GenBank/DDBJ databases">
        <title>Whole genome shotgun sequence of Myxococcus fulvus NBRC 100333.</title>
        <authorList>
            <person name="Hosoyama A."/>
            <person name="Uohara A."/>
            <person name="Ohji S."/>
            <person name="Ichikawa N."/>
        </authorList>
    </citation>
    <scope>NUCLEOTIDE SEQUENCE [LARGE SCALE GENOMIC DNA]</scope>
    <source>
        <strain evidence="1 4">NBRC 100333</strain>
    </source>
</reference>
<dbReference type="Proteomes" id="UP000183760">
    <property type="component" value="Unassembled WGS sequence"/>
</dbReference>
<dbReference type="InterPro" id="IPR054272">
    <property type="entry name" value="DUF7003"/>
</dbReference>
<dbReference type="Proteomes" id="UP000321514">
    <property type="component" value="Unassembled WGS sequence"/>
</dbReference>
<reference evidence="2 3" key="1">
    <citation type="submission" date="2016-10" db="EMBL/GenBank/DDBJ databases">
        <authorList>
            <person name="Varghese N."/>
            <person name="Submissions S."/>
        </authorList>
    </citation>
    <scope>NUCLEOTIDE SEQUENCE [LARGE SCALE GENOMIC DNA]</scope>
    <source>
        <strain evidence="2 3">DSM 16525</strain>
    </source>
</reference>
<dbReference type="STRING" id="1334629.MFUL124B02_02345"/>
<organism evidence="1 4">
    <name type="scientific">Myxococcus fulvus</name>
    <dbReference type="NCBI Taxonomy" id="33"/>
    <lineage>
        <taxon>Bacteria</taxon>
        <taxon>Pseudomonadati</taxon>
        <taxon>Myxococcota</taxon>
        <taxon>Myxococcia</taxon>
        <taxon>Myxococcales</taxon>
        <taxon>Cystobacterineae</taxon>
        <taxon>Myxococcaceae</taxon>
        <taxon>Myxococcus</taxon>
    </lineage>
</organism>
<sequence>MPSSVEAILAQWDQAAEDYVFPMLDNGYVYPVDTRLHVFADAEQWALVIEVVGYSPRALALDNALHFYGEPLNRQPGPANSDIFYPVEGVLVNADNPERVMPGLTEVSIRGQTVSLPPREDPENIVELYRSLVPVHRDLLFATEDELRSRLSPGLPKLLQLEAWHHPDLAGEERPSGSETFVQLAHVIAARDVSLYRPSRQPNTHWKNWPDGGTL</sequence>